<dbReference type="Gene3D" id="3.40.630.30">
    <property type="match status" value="1"/>
</dbReference>
<dbReference type="PANTHER" id="PTHR14744">
    <property type="entry name" value="N-ALPHA-ACETYLTRANSFERASE 60"/>
    <property type="match status" value="1"/>
</dbReference>
<evidence type="ECO:0000256" key="10">
    <source>
        <dbReference type="ARBA" id="ARBA00048848"/>
    </source>
</evidence>
<evidence type="ECO:0000256" key="7">
    <source>
        <dbReference type="ARBA" id="ARBA00026111"/>
    </source>
</evidence>
<dbReference type="Pfam" id="PF00583">
    <property type="entry name" value="Acetyltransf_1"/>
    <property type="match status" value="1"/>
</dbReference>
<dbReference type="EC" id="2.3.1.259" evidence="7"/>
<keyword evidence="3" id="KW-0159">Chromosome partition</keyword>
<evidence type="ECO:0000256" key="8">
    <source>
        <dbReference type="ARBA" id="ARBA00026144"/>
    </source>
</evidence>
<comment type="catalytic activity">
    <reaction evidence="9">
        <text>L-lysyl-[protein] + acetyl-CoA = N(6)-acetyl-L-lysyl-[protein] + CoA + H(+)</text>
        <dbReference type="Rhea" id="RHEA:45948"/>
        <dbReference type="Rhea" id="RHEA-COMP:9752"/>
        <dbReference type="Rhea" id="RHEA-COMP:10731"/>
        <dbReference type="ChEBI" id="CHEBI:15378"/>
        <dbReference type="ChEBI" id="CHEBI:29969"/>
        <dbReference type="ChEBI" id="CHEBI:57287"/>
        <dbReference type="ChEBI" id="CHEBI:57288"/>
        <dbReference type="ChEBI" id="CHEBI:61930"/>
        <dbReference type="EC" id="2.3.1.48"/>
    </reaction>
</comment>
<evidence type="ECO:0000259" key="11">
    <source>
        <dbReference type="PROSITE" id="PS51186"/>
    </source>
</evidence>
<evidence type="ECO:0000256" key="5">
    <source>
        <dbReference type="ARBA" id="ARBA00023315"/>
    </source>
</evidence>
<keyword evidence="5" id="KW-0012">Acyltransferase</keyword>
<organism evidence="12 13">
    <name type="scientific">Amanita thiersii Skay4041</name>
    <dbReference type="NCBI Taxonomy" id="703135"/>
    <lineage>
        <taxon>Eukaryota</taxon>
        <taxon>Fungi</taxon>
        <taxon>Dikarya</taxon>
        <taxon>Basidiomycota</taxon>
        <taxon>Agaricomycotina</taxon>
        <taxon>Agaricomycetes</taxon>
        <taxon>Agaricomycetidae</taxon>
        <taxon>Agaricales</taxon>
        <taxon>Pluteineae</taxon>
        <taxon>Amanitaceae</taxon>
        <taxon>Amanita</taxon>
    </lineage>
</organism>
<dbReference type="Proteomes" id="UP000242287">
    <property type="component" value="Unassembled WGS sequence"/>
</dbReference>
<evidence type="ECO:0000313" key="13">
    <source>
        <dbReference type="Proteomes" id="UP000242287"/>
    </source>
</evidence>
<sequence>MPALTLPLHDDIVVRPITSLDIPTVREIHSDTLPISYPVSFFLQLLVLPARLCLIAHPRSNPANIVGFISAVLQPQTNSDGCLSSAPPSHPTTLEAGDLGNRLRVPRIEILTLGVLPAYQQRGLARHLVQCMIQNLCTATCKAVLLYANVAVSNNKALKFYEHMGLRVSSEVISNLYRTCINGTKDGYLLVGMVYR</sequence>
<proteinExistence type="inferred from homology"/>
<dbReference type="InterPro" id="IPR045141">
    <property type="entry name" value="NAA60-like"/>
</dbReference>
<dbReference type="EMBL" id="KZ301982">
    <property type="protein sequence ID" value="PFH52045.1"/>
    <property type="molecule type" value="Genomic_DNA"/>
</dbReference>
<dbReference type="GO" id="GO:0000139">
    <property type="term" value="C:Golgi membrane"/>
    <property type="evidence" value="ECO:0007669"/>
    <property type="project" value="TreeGrafter"/>
</dbReference>
<dbReference type="PROSITE" id="PS51186">
    <property type="entry name" value="GNAT"/>
    <property type="match status" value="1"/>
</dbReference>
<dbReference type="GO" id="GO:0004402">
    <property type="term" value="F:histone acetyltransferase activity"/>
    <property type="evidence" value="ECO:0007669"/>
    <property type="project" value="TreeGrafter"/>
</dbReference>
<name>A0A2A9NM34_9AGAR</name>
<dbReference type="STRING" id="703135.A0A2A9NM34"/>
<evidence type="ECO:0000313" key="12">
    <source>
        <dbReference type="EMBL" id="PFH52045.1"/>
    </source>
</evidence>
<accession>A0A2A9NM34</accession>
<reference evidence="12 13" key="1">
    <citation type="submission" date="2014-02" db="EMBL/GenBank/DDBJ databases">
        <title>Transposable element dynamics among asymbiotic and ectomycorrhizal Amanita fungi.</title>
        <authorList>
            <consortium name="DOE Joint Genome Institute"/>
            <person name="Hess J."/>
            <person name="Skrede I."/>
            <person name="Wolfe B."/>
            <person name="LaButti K."/>
            <person name="Ohm R.A."/>
            <person name="Grigoriev I.V."/>
            <person name="Pringle A."/>
        </authorList>
    </citation>
    <scope>NUCLEOTIDE SEQUENCE [LARGE SCALE GENOMIC DNA]</scope>
    <source>
        <strain evidence="12 13">SKay4041</strain>
    </source>
</reference>
<dbReference type="OrthoDB" id="47374at2759"/>
<dbReference type="InterPro" id="IPR016181">
    <property type="entry name" value="Acyl_CoA_acyltransferase"/>
</dbReference>
<dbReference type="InterPro" id="IPR000182">
    <property type="entry name" value="GNAT_dom"/>
</dbReference>
<dbReference type="CDD" id="cd04301">
    <property type="entry name" value="NAT_SF"/>
    <property type="match status" value="1"/>
</dbReference>
<dbReference type="SUPFAM" id="SSF55729">
    <property type="entry name" value="Acyl-CoA N-acyltransferases (Nat)"/>
    <property type="match status" value="1"/>
</dbReference>
<dbReference type="GO" id="GO:0120518">
    <property type="term" value="F:protein N-terminal-methionine acetyltransferase activity"/>
    <property type="evidence" value="ECO:0007669"/>
    <property type="project" value="UniProtKB-EC"/>
</dbReference>
<dbReference type="AlphaFoldDB" id="A0A2A9NM34"/>
<keyword evidence="2" id="KW-0808">Transferase</keyword>
<gene>
    <name evidence="12" type="ORF">AMATHDRAFT_79965</name>
</gene>
<keyword evidence="4" id="KW-0156">Chromatin regulator</keyword>
<evidence type="ECO:0000256" key="2">
    <source>
        <dbReference type="ARBA" id="ARBA00022679"/>
    </source>
</evidence>
<feature type="domain" description="N-acetyltransferase" evidence="11">
    <location>
        <begin position="12"/>
        <end position="196"/>
    </location>
</feature>
<evidence type="ECO:0000256" key="6">
    <source>
        <dbReference type="ARBA" id="ARBA00025774"/>
    </source>
</evidence>
<comment type="similarity">
    <text evidence="6">Belongs to the acetyltransferase family. NAA60 subfamily.</text>
</comment>
<evidence type="ECO:0000256" key="9">
    <source>
        <dbReference type="ARBA" id="ARBA00048017"/>
    </source>
</evidence>
<dbReference type="PANTHER" id="PTHR14744:SF15">
    <property type="entry name" value="N-ALPHA-ACETYLTRANSFERASE 60"/>
    <property type="match status" value="1"/>
</dbReference>
<evidence type="ECO:0000256" key="1">
    <source>
        <dbReference type="ARBA" id="ARBA00013184"/>
    </source>
</evidence>
<dbReference type="EC" id="2.3.1.48" evidence="1"/>
<evidence type="ECO:0000256" key="3">
    <source>
        <dbReference type="ARBA" id="ARBA00022829"/>
    </source>
</evidence>
<dbReference type="GO" id="GO:0007059">
    <property type="term" value="P:chromosome segregation"/>
    <property type="evidence" value="ECO:0007669"/>
    <property type="project" value="UniProtKB-KW"/>
</dbReference>
<comment type="catalytic activity">
    <reaction evidence="10">
        <text>N-terminal L-methionyl-[transmembrane protein] + acetyl-CoA = N-terminal N(alpha)-acetyl-L-methionyl-[transmembrane protein] + CoA + H(+)</text>
        <dbReference type="Rhea" id="RHEA:50604"/>
        <dbReference type="Rhea" id="RHEA-COMP:12745"/>
        <dbReference type="Rhea" id="RHEA-COMP:12746"/>
        <dbReference type="ChEBI" id="CHEBI:15378"/>
        <dbReference type="ChEBI" id="CHEBI:57287"/>
        <dbReference type="ChEBI" id="CHEBI:57288"/>
        <dbReference type="ChEBI" id="CHEBI:64731"/>
        <dbReference type="ChEBI" id="CHEBI:133414"/>
        <dbReference type="EC" id="2.3.1.259"/>
    </reaction>
</comment>
<keyword evidence="13" id="KW-1185">Reference proteome</keyword>
<protein>
    <recommendedName>
        <fullName evidence="8">N-alpha-acetyltransferase 60</fullName>
        <ecNumber evidence="7">2.3.1.259</ecNumber>
        <ecNumber evidence="1">2.3.1.48</ecNumber>
    </recommendedName>
</protein>
<evidence type="ECO:0000256" key="4">
    <source>
        <dbReference type="ARBA" id="ARBA00022853"/>
    </source>
</evidence>